<dbReference type="GO" id="GO:0046872">
    <property type="term" value="F:metal ion binding"/>
    <property type="evidence" value="ECO:0007669"/>
    <property type="project" value="UniProtKB-KW"/>
</dbReference>
<evidence type="ECO:0000313" key="5">
    <source>
        <dbReference type="EMBL" id="KAL0928453.1"/>
    </source>
</evidence>
<evidence type="ECO:0000313" key="6">
    <source>
        <dbReference type="Proteomes" id="UP001552299"/>
    </source>
</evidence>
<keyword evidence="1" id="KW-0479">Metal-binding</keyword>
<keyword evidence="3" id="KW-0456">Lyase</keyword>
<dbReference type="InterPro" id="IPR050148">
    <property type="entry name" value="Terpene_synthase-like"/>
</dbReference>
<gene>
    <name evidence="5" type="ORF">M5K25_000334</name>
</gene>
<dbReference type="PANTHER" id="PTHR31225">
    <property type="entry name" value="OS04G0344100 PROTEIN-RELATED"/>
    <property type="match status" value="1"/>
</dbReference>
<accession>A0ABD0WAI3</accession>
<keyword evidence="6" id="KW-1185">Reference proteome</keyword>
<dbReference type="Pfam" id="PF03936">
    <property type="entry name" value="Terpene_synth_C"/>
    <property type="match status" value="1"/>
</dbReference>
<dbReference type="PANTHER" id="PTHR31225:SF93">
    <property type="entry name" value="ALPHA-HUMULENE_(-)-(E)-BETA-CARYOPHYLLENE SYNTHASE"/>
    <property type="match status" value="1"/>
</dbReference>
<dbReference type="InterPro" id="IPR005630">
    <property type="entry name" value="Terpene_synthase_metal-bd"/>
</dbReference>
<feature type="domain" description="Terpene synthase metal-binding" evidence="4">
    <location>
        <begin position="1"/>
        <end position="136"/>
    </location>
</feature>
<dbReference type="InterPro" id="IPR008949">
    <property type="entry name" value="Isoprenoid_synthase_dom_sf"/>
</dbReference>
<organism evidence="5 6">
    <name type="scientific">Dendrobium thyrsiflorum</name>
    <name type="common">Pinecone-like raceme dendrobium</name>
    <name type="synonym">Orchid</name>
    <dbReference type="NCBI Taxonomy" id="117978"/>
    <lineage>
        <taxon>Eukaryota</taxon>
        <taxon>Viridiplantae</taxon>
        <taxon>Streptophyta</taxon>
        <taxon>Embryophyta</taxon>
        <taxon>Tracheophyta</taxon>
        <taxon>Spermatophyta</taxon>
        <taxon>Magnoliopsida</taxon>
        <taxon>Liliopsida</taxon>
        <taxon>Asparagales</taxon>
        <taxon>Orchidaceae</taxon>
        <taxon>Epidendroideae</taxon>
        <taxon>Malaxideae</taxon>
        <taxon>Dendrobiinae</taxon>
        <taxon>Dendrobium</taxon>
    </lineage>
</organism>
<dbReference type="SUPFAM" id="SSF48576">
    <property type="entry name" value="Terpenoid synthases"/>
    <property type="match status" value="1"/>
</dbReference>
<dbReference type="AlphaFoldDB" id="A0ABD0WAI3"/>
<evidence type="ECO:0000256" key="1">
    <source>
        <dbReference type="ARBA" id="ARBA00022723"/>
    </source>
</evidence>
<reference evidence="5 6" key="1">
    <citation type="journal article" date="2024" name="Plant Biotechnol. J.">
        <title>Dendrobium thyrsiflorum genome and its molecular insights into genes involved in important horticultural traits.</title>
        <authorList>
            <person name="Chen B."/>
            <person name="Wang J.Y."/>
            <person name="Zheng P.J."/>
            <person name="Li K.L."/>
            <person name="Liang Y.M."/>
            <person name="Chen X.F."/>
            <person name="Zhang C."/>
            <person name="Zhao X."/>
            <person name="He X."/>
            <person name="Zhang G.Q."/>
            <person name="Liu Z.J."/>
            <person name="Xu Q."/>
        </authorList>
    </citation>
    <scope>NUCLEOTIDE SEQUENCE [LARGE SCALE GENOMIC DNA]</scope>
    <source>
        <strain evidence="5">GZMU011</strain>
    </source>
</reference>
<protein>
    <recommendedName>
        <fullName evidence="4">Terpene synthase metal-binding domain-containing protein</fullName>
    </recommendedName>
</protein>
<keyword evidence="2" id="KW-0460">Magnesium</keyword>
<comment type="caution">
    <text evidence="5">The sequence shown here is derived from an EMBL/GenBank/DDBJ whole genome shotgun (WGS) entry which is preliminary data.</text>
</comment>
<sequence length="227" mass="26333">MTKVMALLSITDDIYDVYETSAELQSFIDMIMRRDEEAAQQLKEYWKVHFHNLTKALQDFDNEISSHGKSYPIKYLKVVVRAWNEEVKWRDDGYIPTLRENLEVSTVTNCYNLLTCASFIGMGTVVMKEVFDWKRNHVASTVQCYMKEHSATLDHACEELLKMVEHAWKSLNHEFLNLSGTFSRDILIKVINLARVIETSPNVQDKYTHSALIKDHISILLVELVSI</sequence>
<dbReference type="GO" id="GO:0016829">
    <property type="term" value="F:lyase activity"/>
    <property type="evidence" value="ECO:0007669"/>
    <property type="project" value="UniProtKB-KW"/>
</dbReference>
<name>A0ABD0WAI3_DENTH</name>
<dbReference type="EMBL" id="JANQDX010000001">
    <property type="protein sequence ID" value="KAL0928453.1"/>
    <property type="molecule type" value="Genomic_DNA"/>
</dbReference>
<dbReference type="Gene3D" id="1.10.600.10">
    <property type="entry name" value="Farnesyl Diphosphate Synthase"/>
    <property type="match status" value="2"/>
</dbReference>
<proteinExistence type="predicted"/>
<dbReference type="Proteomes" id="UP001552299">
    <property type="component" value="Unassembled WGS sequence"/>
</dbReference>
<evidence type="ECO:0000259" key="4">
    <source>
        <dbReference type="Pfam" id="PF03936"/>
    </source>
</evidence>
<evidence type="ECO:0000256" key="2">
    <source>
        <dbReference type="ARBA" id="ARBA00022842"/>
    </source>
</evidence>
<evidence type="ECO:0000256" key="3">
    <source>
        <dbReference type="ARBA" id="ARBA00023239"/>
    </source>
</evidence>